<sequence length="319" mass="35945">MPATRQIHAQGNVRFMKSPFVKETLGSQVLWMEEDRPVAVRDGHSVTVRIYRPKSHSETRPVMVYAHSGGWCMGGLDTEEFLCQLLCMRLGIIIVSVAYRLAPEWPYPTGVYDTYDVIKWVSVNSTTIGGDLSKGFLTGGASGGGNLTCMATILARDDKLQPPLTGHFFMCTGMPHSYIDRKGNTKVLFPEHLLNGSWERYKNGPVATREMNILYGQISDFDAHDPLVTPLTQTNFAGLGPVFYQVAEMDIWRDSAIFYCDRIKEAGGRAKVEIYPGVPHLWWSMYPQLSINRKWVHKLVSGVEWLLNQNRDSPISSRL</sequence>
<evidence type="ECO:0000256" key="1">
    <source>
        <dbReference type="ARBA" id="ARBA00022801"/>
    </source>
</evidence>
<dbReference type="PANTHER" id="PTHR48081">
    <property type="entry name" value="AB HYDROLASE SUPERFAMILY PROTEIN C4A8.06C"/>
    <property type="match status" value="1"/>
</dbReference>
<dbReference type="Gene3D" id="3.40.50.1820">
    <property type="entry name" value="alpha/beta hydrolase"/>
    <property type="match status" value="1"/>
</dbReference>
<reference evidence="3" key="1">
    <citation type="submission" date="2015-01" db="EMBL/GenBank/DDBJ databases">
        <title>The Genome Sequence of Cladophialophora bantiana CBS 173.52.</title>
        <authorList>
            <consortium name="The Broad Institute Genomics Platform"/>
            <person name="Cuomo C."/>
            <person name="de Hoog S."/>
            <person name="Gorbushina A."/>
            <person name="Stielow B."/>
            <person name="Teixiera M."/>
            <person name="Abouelleil A."/>
            <person name="Chapman S.B."/>
            <person name="Priest M."/>
            <person name="Young S.K."/>
            <person name="Wortman J."/>
            <person name="Nusbaum C."/>
            <person name="Birren B."/>
        </authorList>
    </citation>
    <scope>NUCLEOTIDE SEQUENCE [LARGE SCALE GENOMIC DNA]</scope>
    <source>
        <strain evidence="3">CBS 173.52</strain>
    </source>
</reference>
<evidence type="ECO:0000313" key="4">
    <source>
        <dbReference type="Proteomes" id="UP000053789"/>
    </source>
</evidence>
<dbReference type="VEuPathDB" id="FungiDB:Z519_10916"/>
<keyword evidence="4" id="KW-1185">Reference proteome</keyword>
<keyword evidence="1" id="KW-0378">Hydrolase</keyword>
<gene>
    <name evidence="3" type="ORF">Z519_10916</name>
</gene>
<dbReference type="InterPro" id="IPR050300">
    <property type="entry name" value="GDXG_lipolytic_enzyme"/>
</dbReference>
<evidence type="ECO:0000259" key="2">
    <source>
        <dbReference type="Pfam" id="PF07859"/>
    </source>
</evidence>
<dbReference type="GeneID" id="27703844"/>
<dbReference type="Pfam" id="PF07859">
    <property type="entry name" value="Abhydrolase_3"/>
    <property type="match status" value="1"/>
</dbReference>
<dbReference type="InterPro" id="IPR029058">
    <property type="entry name" value="AB_hydrolase_fold"/>
</dbReference>
<organism evidence="3 4">
    <name type="scientific">Cladophialophora bantiana (strain ATCC 10958 / CBS 173.52 / CDC B-1940 / NIH 8579)</name>
    <name type="common">Xylohypha bantiana</name>
    <dbReference type="NCBI Taxonomy" id="1442370"/>
    <lineage>
        <taxon>Eukaryota</taxon>
        <taxon>Fungi</taxon>
        <taxon>Dikarya</taxon>
        <taxon>Ascomycota</taxon>
        <taxon>Pezizomycotina</taxon>
        <taxon>Eurotiomycetes</taxon>
        <taxon>Chaetothyriomycetidae</taxon>
        <taxon>Chaetothyriales</taxon>
        <taxon>Herpotrichiellaceae</taxon>
        <taxon>Cladophialophora</taxon>
    </lineage>
</organism>
<dbReference type="GO" id="GO:0016787">
    <property type="term" value="F:hydrolase activity"/>
    <property type="evidence" value="ECO:0007669"/>
    <property type="project" value="UniProtKB-KW"/>
</dbReference>
<name>A0A0D2H4X5_CLAB1</name>
<dbReference type="OrthoDB" id="408631at2759"/>
<dbReference type="InterPro" id="IPR013094">
    <property type="entry name" value="AB_hydrolase_3"/>
</dbReference>
<accession>A0A0D2H4X5</accession>
<feature type="domain" description="Alpha/beta hydrolase fold-3" evidence="2">
    <location>
        <begin position="63"/>
        <end position="283"/>
    </location>
</feature>
<dbReference type="Proteomes" id="UP000053789">
    <property type="component" value="Unassembled WGS sequence"/>
</dbReference>
<dbReference type="PANTHER" id="PTHR48081:SF8">
    <property type="entry name" value="ALPHA_BETA HYDROLASE FOLD-3 DOMAIN-CONTAINING PROTEIN-RELATED"/>
    <property type="match status" value="1"/>
</dbReference>
<dbReference type="EMBL" id="KN846999">
    <property type="protein sequence ID" value="KIW88348.1"/>
    <property type="molecule type" value="Genomic_DNA"/>
</dbReference>
<evidence type="ECO:0000313" key="3">
    <source>
        <dbReference type="EMBL" id="KIW88348.1"/>
    </source>
</evidence>
<dbReference type="RefSeq" id="XP_016615017.1">
    <property type="nucleotide sequence ID" value="XM_016768630.1"/>
</dbReference>
<protein>
    <recommendedName>
        <fullName evidence="2">Alpha/beta hydrolase fold-3 domain-containing protein</fullName>
    </recommendedName>
</protein>
<dbReference type="HOGENOM" id="CLU_012494_6_3_1"/>
<dbReference type="AlphaFoldDB" id="A0A0D2H4X5"/>
<proteinExistence type="predicted"/>
<dbReference type="SUPFAM" id="SSF53474">
    <property type="entry name" value="alpha/beta-Hydrolases"/>
    <property type="match status" value="1"/>
</dbReference>